<dbReference type="InterPro" id="IPR013865">
    <property type="entry name" value="FAM32A"/>
</dbReference>
<name>A0A804NVM0_MAIZE</name>
<reference evidence="2" key="2">
    <citation type="submission" date="2019-07" db="EMBL/GenBank/DDBJ databases">
        <authorList>
            <person name="Seetharam A."/>
            <person name="Woodhouse M."/>
            <person name="Cannon E."/>
        </authorList>
    </citation>
    <scope>NUCLEOTIDE SEQUENCE [LARGE SCALE GENOMIC DNA]</scope>
    <source>
        <strain evidence="2">cv. B73</strain>
    </source>
</reference>
<dbReference type="PANTHER" id="PTHR13282">
    <property type="entry name" value="PROTEIN FAM32A"/>
    <property type="match status" value="1"/>
</dbReference>
<evidence type="ECO:0000256" key="1">
    <source>
        <dbReference type="SAM" id="MobiDB-lite"/>
    </source>
</evidence>
<dbReference type="PANTHER" id="PTHR13282:SF17">
    <property type="entry name" value="PROTEIN FAM32A"/>
    <property type="match status" value="1"/>
</dbReference>
<feature type="region of interest" description="Disordered" evidence="1">
    <location>
        <begin position="1"/>
        <end position="42"/>
    </location>
</feature>
<reference evidence="3" key="1">
    <citation type="journal article" date="2009" name="Science">
        <title>The B73 maize genome: complexity, diversity, and dynamics.</title>
        <authorList>
            <person name="Schnable P.S."/>
            <person name="Ware D."/>
            <person name="Fulton R.S."/>
            <person name="Stein J.C."/>
            <person name="Wei F."/>
            <person name="Pasternak S."/>
            <person name="Liang C."/>
            <person name="Zhang J."/>
            <person name="Fulton L."/>
            <person name="Graves T.A."/>
            <person name="Minx P."/>
            <person name="Reily A.D."/>
            <person name="Courtney L."/>
            <person name="Kruchowski S.S."/>
            <person name="Tomlinson C."/>
            <person name="Strong C."/>
            <person name="Delehaunty K."/>
            <person name="Fronick C."/>
            <person name="Courtney B."/>
            <person name="Rock S.M."/>
            <person name="Belter E."/>
            <person name="Du F."/>
            <person name="Kim K."/>
            <person name="Abbott R.M."/>
            <person name="Cotton M."/>
            <person name="Levy A."/>
            <person name="Marchetto P."/>
            <person name="Ochoa K."/>
            <person name="Jackson S.M."/>
            <person name="Gillam B."/>
            <person name="Chen W."/>
            <person name="Yan L."/>
            <person name="Higginbotham J."/>
            <person name="Cardenas M."/>
            <person name="Waligorski J."/>
            <person name="Applebaum E."/>
            <person name="Phelps L."/>
            <person name="Falcone J."/>
            <person name="Kanchi K."/>
            <person name="Thane T."/>
            <person name="Scimone A."/>
            <person name="Thane N."/>
            <person name="Henke J."/>
            <person name="Wang T."/>
            <person name="Ruppert J."/>
            <person name="Shah N."/>
            <person name="Rotter K."/>
            <person name="Hodges J."/>
            <person name="Ingenthron E."/>
            <person name="Cordes M."/>
            <person name="Kohlberg S."/>
            <person name="Sgro J."/>
            <person name="Delgado B."/>
            <person name="Mead K."/>
            <person name="Chinwalla A."/>
            <person name="Leonard S."/>
            <person name="Crouse K."/>
            <person name="Collura K."/>
            <person name="Kudrna D."/>
            <person name="Currie J."/>
            <person name="He R."/>
            <person name="Angelova A."/>
            <person name="Rajasekar S."/>
            <person name="Mueller T."/>
            <person name="Lomeli R."/>
            <person name="Scara G."/>
            <person name="Ko A."/>
            <person name="Delaney K."/>
            <person name="Wissotski M."/>
            <person name="Lopez G."/>
            <person name="Campos D."/>
            <person name="Braidotti M."/>
            <person name="Ashley E."/>
            <person name="Golser W."/>
            <person name="Kim H."/>
            <person name="Lee S."/>
            <person name="Lin J."/>
            <person name="Dujmic Z."/>
            <person name="Kim W."/>
            <person name="Talag J."/>
            <person name="Zuccolo A."/>
            <person name="Fan C."/>
            <person name="Sebastian A."/>
            <person name="Kramer M."/>
            <person name="Spiegel L."/>
            <person name="Nascimento L."/>
            <person name="Zutavern T."/>
            <person name="Miller B."/>
            <person name="Ambroise C."/>
            <person name="Muller S."/>
            <person name="Spooner W."/>
            <person name="Narechania A."/>
            <person name="Ren L."/>
            <person name="Wei S."/>
            <person name="Kumari S."/>
            <person name="Faga B."/>
            <person name="Levy M.J."/>
            <person name="McMahan L."/>
            <person name="Van Buren P."/>
            <person name="Vaughn M.W."/>
            <person name="Ying K."/>
            <person name="Yeh C.-T."/>
            <person name="Emrich S.J."/>
            <person name="Jia Y."/>
            <person name="Kalyanaraman A."/>
            <person name="Hsia A.-P."/>
            <person name="Barbazuk W.B."/>
            <person name="Baucom R.S."/>
            <person name="Brutnell T.P."/>
            <person name="Carpita N.C."/>
            <person name="Chaparro C."/>
            <person name="Chia J.-M."/>
            <person name="Deragon J.-M."/>
            <person name="Estill J.C."/>
            <person name="Fu Y."/>
            <person name="Jeddeloh J.A."/>
            <person name="Han Y."/>
            <person name="Lee H."/>
            <person name="Li P."/>
            <person name="Lisch D.R."/>
            <person name="Liu S."/>
            <person name="Liu Z."/>
            <person name="Nagel D.H."/>
            <person name="McCann M.C."/>
            <person name="SanMiguel P."/>
            <person name="Myers A.M."/>
            <person name="Nettleton D."/>
            <person name="Nguyen J."/>
            <person name="Penning B.W."/>
            <person name="Ponnala L."/>
            <person name="Schneider K.L."/>
            <person name="Schwartz D.C."/>
            <person name="Sharma A."/>
            <person name="Soderlund C."/>
            <person name="Springer N.M."/>
            <person name="Sun Q."/>
            <person name="Wang H."/>
            <person name="Waterman M."/>
            <person name="Westerman R."/>
            <person name="Wolfgruber T.K."/>
            <person name="Yang L."/>
            <person name="Yu Y."/>
            <person name="Zhang L."/>
            <person name="Zhou S."/>
            <person name="Zhu Q."/>
            <person name="Bennetzen J.L."/>
            <person name="Dawe R.K."/>
            <person name="Jiang J."/>
            <person name="Jiang N."/>
            <person name="Presting G.G."/>
            <person name="Wessler S.R."/>
            <person name="Aluru S."/>
            <person name="Martienssen R.A."/>
            <person name="Clifton S.W."/>
            <person name="McCombie W.R."/>
            <person name="Wing R.A."/>
            <person name="Wilson R.K."/>
        </authorList>
    </citation>
    <scope>NUCLEOTIDE SEQUENCE [LARGE SCALE GENOMIC DNA]</scope>
    <source>
        <strain evidence="3">cv. B73</strain>
    </source>
</reference>
<organism evidence="2 3">
    <name type="scientific">Zea mays</name>
    <name type="common">Maize</name>
    <dbReference type="NCBI Taxonomy" id="4577"/>
    <lineage>
        <taxon>Eukaryota</taxon>
        <taxon>Viridiplantae</taxon>
        <taxon>Streptophyta</taxon>
        <taxon>Embryophyta</taxon>
        <taxon>Tracheophyta</taxon>
        <taxon>Spermatophyta</taxon>
        <taxon>Magnoliopsida</taxon>
        <taxon>Liliopsida</taxon>
        <taxon>Poales</taxon>
        <taxon>Poaceae</taxon>
        <taxon>PACMAD clade</taxon>
        <taxon>Panicoideae</taxon>
        <taxon>Andropogonodae</taxon>
        <taxon>Andropogoneae</taxon>
        <taxon>Tripsacinae</taxon>
        <taxon>Zea</taxon>
    </lineage>
</organism>
<feature type="compositionally biased region" description="Basic residues" evidence="1">
    <location>
        <begin position="1"/>
        <end position="13"/>
    </location>
</feature>
<evidence type="ECO:0000313" key="3">
    <source>
        <dbReference type="Proteomes" id="UP000007305"/>
    </source>
</evidence>
<evidence type="ECO:0008006" key="4">
    <source>
        <dbReference type="Google" id="ProtNLM"/>
    </source>
</evidence>
<reference evidence="2" key="3">
    <citation type="submission" date="2021-05" db="UniProtKB">
        <authorList>
            <consortium name="EnsemblPlants"/>
        </authorList>
    </citation>
    <scope>IDENTIFICATION</scope>
    <source>
        <strain evidence="2">cv. B73</strain>
    </source>
</reference>
<dbReference type="InParanoid" id="A0A804NVM0"/>
<accession>A0A804NVM0</accession>
<sequence>MKNGGVKKKKKKYQREESSQTESDKNGDEGKPHPDYDHLTPAERRYMEQKQEIDMQKMAKVANKSHKDRMQDFNQYLAKLSEHYDIPKNPGITFSMLRKSNRLICVRQSDMVQGEGNDENDSAAAHPTVSLLASSIITRLHYAARVHGARNAAVQLQGHRFAGLFGLPPSVPIANCAEFVHSQGSRDLYAKVGDQMYLGAKRCKAEGGEGNLNRKPTLEQTDSDSFDENDGQNQKPLGKGKNMTPAETPQGLCHVHDRRGQATDSTNHFYVMLCTT</sequence>
<keyword evidence="3" id="KW-1185">Reference proteome</keyword>
<dbReference type="GO" id="GO:0005730">
    <property type="term" value="C:nucleolus"/>
    <property type="evidence" value="ECO:0000318"/>
    <property type="project" value="GO_Central"/>
</dbReference>
<feature type="region of interest" description="Disordered" evidence="1">
    <location>
        <begin position="206"/>
        <end position="251"/>
    </location>
</feature>
<dbReference type="Proteomes" id="UP000007305">
    <property type="component" value="Chromosome 4"/>
</dbReference>
<evidence type="ECO:0000313" key="2">
    <source>
        <dbReference type="EnsemblPlants" id="Zm00001eb189700_P001"/>
    </source>
</evidence>
<protein>
    <recommendedName>
        <fullName evidence="4">Protein FAM32A</fullName>
    </recommendedName>
</protein>
<proteinExistence type="predicted"/>
<dbReference type="EnsemblPlants" id="Zm00001eb189700_T001">
    <property type="protein sequence ID" value="Zm00001eb189700_P001"/>
    <property type="gene ID" value="Zm00001eb189700"/>
</dbReference>
<dbReference type="AlphaFoldDB" id="A0A804NVM0"/>
<dbReference type="Gramene" id="Zm00001eb189700_T001">
    <property type="protein sequence ID" value="Zm00001eb189700_P001"/>
    <property type="gene ID" value="Zm00001eb189700"/>
</dbReference>
<feature type="compositionally biased region" description="Basic and acidic residues" evidence="1">
    <location>
        <begin position="14"/>
        <end position="42"/>
    </location>
</feature>
<feature type="compositionally biased region" description="Acidic residues" evidence="1">
    <location>
        <begin position="221"/>
        <end position="230"/>
    </location>
</feature>